<organism evidence="2 3">
    <name type="scientific">Klebsiella pneumoniae</name>
    <dbReference type="NCBI Taxonomy" id="573"/>
    <lineage>
        <taxon>Bacteria</taxon>
        <taxon>Pseudomonadati</taxon>
        <taxon>Pseudomonadota</taxon>
        <taxon>Gammaproteobacteria</taxon>
        <taxon>Enterobacterales</taxon>
        <taxon>Enterobacteriaceae</taxon>
        <taxon>Klebsiella/Raoultella group</taxon>
        <taxon>Klebsiella</taxon>
        <taxon>Klebsiella pneumoniae complex</taxon>
    </lineage>
</organism>
<dbReference type="AlphaFoldDB" id="A0A2X3CM64"/>
<evidence type="ECO:0000313" key="3">
    <source>
        <dbReference type="Proteomes" id="UP000250675"/>
    </source>
</evidence>
<accession>A0A2X3CM64</accession>
<gene>
    <name evidence="2" type="ORF">NCTC9645_01025</name>
</gene>
<evidence type="ECO:0000256" key="1">
    <source>
        <dbReference type="SAM" id="MobiDB-lite"/>
    </source>
</evidence>
<feature type="region of interest" description="Disordered" evidence="1">
    <location>
        <begin position="1"/>
        <end position="20"/>
    </location>
</feature>
<feature type="compositionally biased region" description="Gly residues" evidence="1">
    <location>
        <begin position="77"/>
        <end position="90"/>
    </location>
</feature>
<dbReference type="EMBL" id="UASO01000003">
    <property type="protein sequence ID" value="SQC12796.1"/>
    <property type="molecule type" value="Genomic_DNA"/>
</dbReference>
<protein>
    <submittedName>
        <fullName evidence="2">Uncharacterized protein</fullName>
    </submittedName>
</protein>
<feature type="region of interest" description="Disordered" evidence="1">
    <location>
        <begin position="68"/>
        <end position="90"/>
    </location>
</feature>
<reference evidence="2 3" key="1">
    <citation type="submission" date="2018-06" db="EMBL/GenBank/DDBJ databases">
        <authorList>
            <consortium name="Pathogen Informatics"/>
            <person name="Doyle S."/>
        </authorList>
    </citation>
    <scope>NUCLEOTIDE SEQUENCE [LARGE SCALE GENOMIC DNA]</scope>
    <source>
        <strain evidence="2 3">NCTC9645</strain>
    </source>
</reference>
<dbReference type="Proteomes" id="UP000250675">
    <property type="component" value="Unassembled WGS sequence"/>
</dbReference>
<sequence length="90" mass="9866">MPSLGTSGQQHLRRDKDLSAGLRLHRRNRIVGFEDQHRRGIEMARNRLQVAISLLDRPVLILPNQPTVGGRKRVINGPGGRGGAKGAEKG</sequence>
<proteinExistence type="predicted"/>
<name>A0A2X3CM64_KLEPN</name>
<feature type="compositionally biased region" description="Polar residues" evidence="1">
    <location>
        <begin position="1"/>
        <end position="10"/>
    </location>
</feature>
<evidence type="ECO:0000313" key="2">
    <source>
        <dbReference type="EMBL" id="SQC12796.1"/>
    </source>
</evidence>